<organism evidence="2 3">
    <name type="scientific">Prorocentrum cordatum</name>
    <dbReference type="NCBI Taxonomy" id="2364126"/>
    <lineage>
        <taxon>Eukaryota</taxon>
        <taxon>Sar</taxon>
        <taxon>Alveolata</taxon>
        <taxon>Dinophyceae</taxon>
        <taxon>Prorocentrales</taxon>
        <taxon>Prorocentraceae</taxon>
        <taxon>Prorocentrum</taxon>
    </lineage>
</organism>
<comment type="caution">
    <text evidence="2">The sequence shown here is derived from an EMBL/GenBank/DDBJ whole genome shotgun (WGS) entry which is preliminary data.</text>
</comment>
<sequence length="200" mass="21706">MSFARARLFACPPLCLAQIFQQTQREFARVVDARFAAAGGRLGAMGEEMRNFGRLRQEMDELRAEMGAAAAPLAAPPQQETGWSRPVDDAILSVVARAKVPEQAVSQALGPPLVDAELRNLPGAATELEGEDMGRHCTLRCVGAAGLAARRTGKLLGLCVGRERNQCQISHEIFLKRINDAPREVIAEKLFVNKEAFVPA</sequence>
<gene>
    <name evidence="2" type="ORF">PCOR1329_LOCUS27047</name>
</gene>
<dbReference type="Proteomes" id="UP001189429">
    <property type="component" value="Unassembled WGS sequence"/>
</dbReference>
<keyword evidence="3" id="KW-1185">Reference proteome</keyword>
<evidence type="ECO:0000313" key="2">
    <source>
        <dbReference type="EMBL" id="CAK0827538.1"/>
    </source>
</evidence>
<keyword evidence="1" id="KW-0732">Signal</keyword>
<dbReference type="EMBL" id="CAUYUJ010009731">
    <property type="protein sequence ID" value="CAK0827538.1"/>
    <property type="molecule type" value="Genomic_DNA"/>
</dbReference>
<reference evidence="2" key="1">
    <citation type="submission" date="2023-10" db="EMBL/GenBank/DDBJ databases">
        <authorList>
            <person name="Chen Y."/>
            <person name="Shah S."/>
            <person name="Dougan E. K."/>
            <person name="Thang M."/>
            <person name="Chan C."/>
        </authorList>
    </citation>
    <scope>NUCLEOTIDE SEQUENCE [LARGE SCALE GENOMIC DNA]</scope>
</reference>
<feature type="chain" id="PRO_5047245498" evidence="1">
    <location>
        <begin position="18"/>
        <end position="200"/>
    </location>
</feature>
<feature type="non-terminal residue" evidence="2">
    <location>
        <position position="200"/>
    </location>
</feature>
<feature type="signal peptide" evidence="1">
    <location>
        <begin position="1"/>
        <end position="17"/>
    </location>
</feature>
<protein>
    <submittedName>
        <fullName evidence="2">Uncharacterized protein</fullName>
    </submittedName>
</protein>
<evidence type="ECO:0000256" key="1">
    <source>
        <dbReference type="SAM" id="SignalP"/>
    </source>
</evidence>
<proteinExistence type="predicted"/>
<evidence type="ECO:0000313" key="3">
    <source>
        <dbReference type="Proteomes" id="UP001189429"/>
    </source>
</evidence>
<name>A0ABN9S6U1_9DINO</name>
<accession>A0ABN9S6U1</accession>